<keyword evidence="2" id="KW-0808">Transferase</keyword>
<evidence type="ECO:0000256" key="2">
    <source>
        <dbReference type="ARBA" id="ARBA00022679"/>
    </source>
</evidence>
<dbReference type="AlphaFoldDB" id="A0A829Y6M2"/>
<dbReference type="Gene3D" id="3.90.470.20">
    <property type="entry name" value="4'-phosphopantetheinyl transferase domain"/>
    <property type="match status" value="1"/>
</dbReference>
<dbReference type="GO" id="GO:0005829">
    <property type="term" value="C:cytosol"/>
    <property type="evidence" value="ECO:0007669"/>
    <property type="project" value="TreeGrafter"/>
</dbReference>
<comment type="similarity">
    <text evidence="1">Belongs to the P-Pant transferase superfamily. Gsp/Sfp/HetI/AcpT family.</text>
</comment>
<reference evidence="5" key="1">
    <citation type="submission" date="2020-01" db="EMBL/GenBank/DDBJ databases">
        <title>'Steroidobacter agaridevorans' sp. nov., agar-degrading bacteria isolated from rhizosphere soils.</title>
        <authorList>
            <person name="Ikenaga M."/>
            <person name="Kataoka M."/>
            <person name="Murouchi A."/>
            <person name="Katsuragi S."/>
            <person name="Sakai M."/>
        </authorList>
    </citation>
    <scope>NUCLEOTIDE SEQUENCE [LARGE SCALE GENOMIC DNA]</scope>
    <source>
        <strain evidence="5">YU21-B</strain>
    </source>
</reference>
<evidence type="ECO:0000256" key="1">
    <source>
        <dbReference type="ARBA" id="ARBA00010990"/>
    </source>
</evidence>
<dbReference type="InterPro" id="IPR008278">
    <property type="entry name" value="4-PPantetheinyl_Trfase_dom"/>
</dbReference>
<evidence type="ECO:0000313" key="5">
    <source>
        <dbReference type="Proteomes" id="UP000445000"/>
    </source>
</evidence>
<dbReference type="GO" id="GO:0008897">
    <property type="term" value="F:holo-[acyl-carrier-protein] synthase activity"/>
    <property type="evidence" value="ECO:0007669"/>
    <property type="project" value="InterPro"/>
</dbReference>
<dbReference type="RefSeq" id="WP_161810569.1">
    <property type="nucleotide sequence ID" value="NZ_BLJN01000001.1"/>
</dbReference>
<dbReference type="Proteomes" id="UP000445000">
    <property type="component" value="Unassembled WGS sequence"/>
</dbReference>
<feature type="domain" description="4'-phosphopantetheinyl transferase" evidence="3">
    <location>
        <begin position="98"/>
        <end position="163"/>
    </location>
</feature>
<dbReference type="PANTHER" id="PTHR12215">
    <property type="entry name" value="PHOSPHOPANTETHEINE TRANSFERASE"/>
    <property type="match status" value="1"/>
</dbReference>
<dbReference type="GO" id="GO:0000287">
    <property type="term" value="F:magnesium ion binding"/>
    <property type="evidence" value="ECO:0007669"/>
    <property type="project" value="InterPro"/>
</dbReference>
<organism evidence="4 5">
    <name type="scientific">Steroidobacter agaridevorans</name>
    <dbReference type="NCBI Taxonomy" id="2695856"/>
    <lineage>
        <taxon>Bacteria</taxon>
        <taxon>Pseudomonadati</taxon>
        <taxon>Pseudomonadota</taxon>
        <taxon>Gammaproteobacteria</taxon>
        <taxon>Steroidobacterales</taxon>
        <taxon>Steroidobacteraceae</taxon>
        <taxon>Steroidobacter</taxon>
    </lineage>
</organism>
<dbReference type="GO" id="GO:0019878">
    <property type="term" value="P:lysine biosynthetic process via aminoadipic acid"/>
    <property type="evidence" value="ECO:0007669"/>
    <property type="project" value="TreeGrafter"/>
</dbReference>
<dbReference type="Pfam" id="PF01648">
    <property type="entry name" value="ACPS"/>
    <property type="match status" value="1"/>
</dbReference>
<dbReference type="PANTHER" id="PTHR12215:SF10">
    <property type="entry name" value="L-AMINOADIPATE-SEMIALDEHYDE DEHYDROGENASE-PHOSPHOPANTETHEINYL TRANSFERASE"/>
    <property type="match status" value="1"/>
</dbReference>
<dbReference type="SUPFAM" id="SSF56214">
    <property type="entry name" value="4'-phosphopantetheinyl transferase"/>
    <property type="match status" value="1"/>
</dbReference>
<name>A0A829Y6M2_9GAMM</name>
<sequence length="240" mass="26638">MHGNPHALATPRFSLNGQSTDTRLTLWLGLPSAREHFDSSTLSAADQARLAGRRNSRRRADFEVSRALLATVDLEATAYSLSHSAERAALLIAPDGWQIGVDLEMSRPRDVLKLARFAFHEDEVRALESAAPDSRQTLFYTLWTLKESFAKALQLELVDALRQCVFWNEDGRWHGRVPIRSAWGAIVFQPRPDIFVAAAWLGRSEAVSLQLWEWPPKQRADWPVIAACAGAPSSADAAPA</sequence>
<gene>
    <name evidence="4" type="ORF">GCM10011487_07030</name>
</gene>
<protein>
    <recommendedName>
        <fullName evidence="3">4'-phosphopantetheinyl transferase domain-containing protein</fullName>
    </recommendedName>
</protein>
<dbReference type="InterPro" id="IPR037143">
    <property type="entry name" value="4-PPantetheinyl_Trfase_dom_sf"/>
</dbReference>
<comment type="caution">
    <text evidence="4">The sequence shown here is derived from an EMBL/GenBank/DDBJ whole genome shotgun (WGS) entry which is preliminary data.</text>
</comment>
<dbReference type="EMBL" id="BLJN01000001">
    <property type="protein sequence ID" value="GFE78703.1"/>
    <property type="molecule type" value="Genomic_DNA"/>
</dbReference>
<evidence type="ECO:0000259" key="3">
    <source>
        <dbReference type="Pfam" id="PF01648"/>
    </source>
</evidence>
<proteinExistence type="inferred from homology"/>
<keyword evidence="5" id="KW-1185">Reference proteome</keyword>
<dbReference type="InterPro" id="IPR050559">
    <property type="entry name" value="P-Pant_transferase_sf"/>
</dbReference>
<accession>A0A829Y6M2</accession>
<evidence type="ECO:0000313" key="4">
    <source>
        <dbReference type="EMBL" id="GFE78703.1"/>
    </source>
</evidence>